<dbReference type="KEGG" id="knv:Pan216_36390"/>
<evidence type="ECO:0000256" key="1">
    <source>
        <dbReference type="SAM" id="MobiDB-lite"/>
    </source>
</evidence>
<dbReference type="AlphaFoldDB" id="A0A518B709"/>
<feature type="compositionally biased region" description="Polar residues" evidence="1">
    <location>
        <begin position="9"/>
        <end position="20"/>
    </location>
</feature>
<dbReference type="Gene3D" id="3.90.550.10">
    <property type="entry name" value="Spore Coat Polysaccharide Biosynthesis Protein SpsA, Chain A"/>
    <property type="match status" value="1"/>
</dbReference>
<keyword evidence="3" id="KW-0808">Transferase</keyword>
<dbReference type="EC" id="2.4.1.54" evidence="3"/>
<evidence type="ECO:0000313" key="4">
    <source>
        <dbReference type="Proteomes" id="UP000317093"/>
    </source>
</evidence>
<gene>
    <name evidence="3" type="ORF">Pan216_36390</name>
</gene>
<accession>A0A518B709</accession>
<evidence type="ECO:0000259" key="2">
    <source>
        <dbReference type="Pfam" id="PF00535"/>
    </source>
</evidence>
<name>A0A518B709_9BACT</name>
<dbReference type="EMBL" id="CP036279">
    <property type="protein sequence ID" value="QDU62769.1"/>
    <property type="molecule type" value="Genomic_DNA"/>
</dbReference>
<dbReference type="Pfam" id="PF00535">
    <property type="entry name" value="Glycos_transf_2"/>
    <property type="match status" value="1"/>
</dbReference>
<organism evidence="3 4">
    <name type="scientific">Kolteria novifilia</name>
    <dbReference type="NCBI Taxonomy" id="2527975"/>
    <lineage>
        <taxon>Bacteria</taxon>
        <taxon>Pseudomonadati</taxon>
        <taxon>Planctomycetota</taxon>
        <taxon>Planctomycetia</taxon>
        <taxon>Kolteriales</taxon>
        <taxon>Kolteriaceae</taxon>
        <taxon>Kolteria</taxon>
    </lineage>
</organism>
<keyword evidence="3" id="KW-0328">Glycosyltransferase</keyword>
<feature type="domain" description="Glycosyltransferase 2-like" evidence="2">
    <location>
        <begin position="101"/>
        <end position="263"/>
    </location>
</feature>
<dbReference type="InterPro" id="IPR001173">
    <property type="entry name" value="Glyco_trans_2-like"/>
</dbReference>
<feature type="compositionally biased region" description="Basic and acidic residues" evidence="1">
    <location>
        <begin position="21"/>
        <end position="37"/>
    </location>
</feature>
<dbReference type="PANTHER" id="PTHR48090">
    <property type="entry name" value="UNDECAPRENYL-PHOSPHATE 4-DEOXY-4-FORMAMIDO-L-ARABINOSE TRANSFERASE-RELATED"/>
    <property type="match status" value="1"/>
</dbReference>
<dbReference type="InterPro" id="IPR029044">
    <property type="entry name" value="Nucleotide-diphossugar_trans"/>
</dbReference>
<dbReference type="CDD" id="cd04179">
    <property type="entry name" value="DPM_DPG-synthase_like"/>
    <property type="match status" value="1"/>
</dbReference>
<dbReference type="InterPro" id="IPR050256">
    <property type="entry name" value="Glycosyltransferase_2"/>
</dbReference>
<reference evidence="3 4" key="1">
    <citation type="submission" date="2019-02" db="EMBL/GenBank/DDBJ databases">
        <title>Deep-cultivation of Planctomycetes and their phenomic and genomic characterization uncovers novel biology.</title>
        <authorList>
            <person name="Wiegand S."/>
            <person name="Jogler M."/>
            <person name="Boedeker C."/>
            <person name="Pinto D."/>
            <person name="Vollmers J."/>
            <person name="Rivas-Marin E."/>
            <person name="Kohn T."/>
            <person name="Peeters S.H."/>
            <person name="Heuer A."/>
            <person name="Rast P."/>
            <person name="Oberbeckmann S."/>
            <person name="Bunk B."/>
            <person name="Jeske O."/>
            <person name="Meyerdierks A."/>
            <person name="Storesund J.E."/>
            <person name="Kallscheuer N."/>
            <person name="Luecker S."/>
            <person name="Lage O.M."/>
            <person name="Pohl T."/>
            <person name="Merkel B.J."/>
            <person name="Hornburger P."/>
            <person name="Mueller R.-W."/>
            <person name="Bruemmer F."/>
            <person name="Labrenz M."/>
            <person name="Spormann A.M."/>
            <person name="Op den Camp H."/>
            <person name="Overmann J."/>
            <person name="Amann R."/>
            <person name="Jetten M.S.M."/>
            <person name="Mascher T."/>
            <person name="Medema M.H."/>
            <person name="Devos D.P."/>
            <person name="Kaster A.-K."/>
            <person name="Ovreas L."/>
            <person name="Rohde M."/>
            <person name="Galperin M.Y."/>
            <person name="Jogler C."/>
        </authorList>
    </citation>
    <scope>NUCLEOTIDE SEQUENCE [LARGE SCALE GENOMIC DNA]</scope>
    <source>
        <strain evidence="3 4">Pan216</strain>
    </source>
</reference>
<evidence type="ECO:0000313" key="3">
    <source>
        <dbReference type="EMBL" id="QDU62769.1"/>
    </source>
</evidence>
<keyword evidence="4" id="KW-1185">Reference proteome</keyword>
<dbReference type="SUPFAM" id="SSF53448">
    <property type="entry name" value="Nucleotide-diphospho-sugar transferases"/>
    <property type="match status" value="1"/>
</dbReference>
<dbReference type="Proteomes" id="UP000317093">
    <property type="component" value="Chromosome"/>
</dbReference>
<dbReference type="PANTHER" id="PTHR48090:SF7">
    <property type="entry name" value="RFBJ PROTEIN"/>
    <property type="match status" value="1"/>
</dbReference>
<sequence>MPGREAYTRQVSASDSNGTSRADERAVLFTHGQRDTVSDEQATEAPTDDQPQKPSESVTHRWATGMSVEDEPHYHQLKRVLGEAALRQLGVYPLPADFLLSVAMPVFNERHTIHEIIRRVRAVPIPKEIILVDDCSTDGTTDILKEMEGQPDIKLAFHSKNQGKGAGLRTAFGMASGDVVIVQDADLEYDPNEYPRLIQPIVDGRADVVYGSRFIGDVTRIHLFWHRVANGILTLLSNIFTNLNLTDMETCYKVFRRGVLDDIKIRQNRFGVEPELTAKIARRRCRVYEMPISYHGRDYSEGKKIGLRDAFDALYCIVRYSIAD</sequence>
<protein>
    <submittedName>
        <fullName evidence="3">Undecaprenyl-phosphate mannosyltransferase</fullName>
        <ecNumber evidence="3">2.4.1.54</ecNumber>
    </submittedName>
</protein>
<dbReference type="GO" id="GO:0047267">
    <property type="term" value="F:undecaprenyl-phosphate mannosyltransferase activity"/>
    <property type="evidence" value="ECO:0007669"/>
    <property type="project" value="UniProtKB-EC"/>
</dbReference>
<proteinExistence type="predicted"/>
<feature type="region of interest" description="Disordered" evidence="1">
    <location>
        <begin position="1"/>
        <end position="59"/>
    </location>
</feature>